<dbReference type="Proteomes" id="UP001524642">
    <property type="component" value="Unassembled WGS sequence"/>
</dbReference>
<dbReference type="InterPro" id="IPR042183">
    <property type="entry name" value="MmgE/PrpD_sf_1"/>
</dbReference>
<dbReference type="InterPro" id="IPR036148">
    <property type="entry name" value="MmgE/PrpD_sf"/>
</dbReference>
<dbReference type="PANTHER" id="PTHR16943:SF8">
    <property type="entry name" value="2-METHYLCITRATE DEHYDRATASE"/>
    <property type="match status" value="1"/>
</dbReference>
<comment type="caution">
    <text evidence="4">The sequence shown here is derived from an EMBL/GenBank/DDBJ whole genome shotgun (WGS) entry which is preliminary data.</text>
</comment>
<feature type="domain" description="MmgE/PrpD N-terminal" evidence="2">
    <location>
        <begin position="9"/>
        <end position="245"/>
    </location>
</feature>
<sequence length="467" mass="48318">MTEPALHPLAGWVAALDGAAGDAAVDSALSSSALDWAGALIAGTAHDLHPRYIAAFAALTMPHRGAGCAVAGDARGWAPVEAAAANAAISHFWEFDDSHRAAMMHPGITVWPAVLALAQARSGVTVADMRAAVAAGYEAGLRLGAHLGKAHAATNHVTATAGTFGAAAATARLLRLDAAATLSALGHAGTQAAGLWQFLEDGATEAKPVHPAIAVRNGVTAALLAEAGIPGAPRVLEGGRGMLAAWKLIPEPSASLVPEGAPMILTATIKGWPVCGQMHSLLDAAQDLMRKATLRVEEIAAVTVEAPQALLDVAGLRRPTNAGDAKFSTNFCVALLLSGGDLSFTGFDGSAVRDEAVQALGDRIEVLAPAEFSARYPKERPARITVTTLDGRVLSEERSFRRGDPEAPWEWEPLVERFHGIAGLAMRDASARQAVVDWCRAFGAGDPALDRSAAPFFRGKAPLERAA</sequence>
<evidence type="ECO:0000256" key="1">
    <source>
        <dbReference type="ARBA" id="ARBA00006174"/>
    </source>
</evidence>
<dbReference type="Pfam" id="PF19305">
    <property type="entry name" value="MmgE_PrpD_C"/>
    <property type="match status" value="1"/>
</dbReference>
<dbReference type="SUPFAM" id="SSF103378">
    <property type="entry name" value="2-methylcitrate dehydratase PrpD"/>
    <property type="match status" value="1"/>
</dbReference>
<gene>
    <name evidence="4" type="ORF">NRP21_27290</name>
</gene>
<dbReference type="InterPro" id="IPR045337">
    <property type="entry name" value="MmgE_PrpD_C"/>
</dbReference>
<dbReference type="InterPro" id="IPR045336">
    <property type="entry name" value="MmgE_PrpD_N"/>
</dbReference>
<name>A0ABT1XCA3_9PROT</name>
<proteinExistence type="inferred from homology"/>
<dbReference type="InterPro" id="IPR042188">
    <property type="entry name" value="MmgE/PrpD_sf_2"/>
</dbReference>
<dbReference type="Pfam" id="PF03972">
    <property type="entry name" value="MmgE_PrpD_N"/>
    <property type="match status" value="1"/>
</dbReference>
<comment type="similarity">
    <text evidence="1">Belongs to the PrpD family.</text>
</comment>
<evidence type="ECO:0000313" key="4">
    <source>
        <dbReference type="EMBL" id="MCR0985763.1"/>
    </source>
</evidence>
<dbReference type="Gene3D" id="1.10.4100.10">
    <property type="entry name" value="2-methylcitrate dehydratase PrpD"/>
    <property type="match status" value="1"/>
</dbReference>
<dbReference type="PANTHER" id="PTHR16943">
    <property type="entry name" value="2-METHYLCITRATE DEHYDRATASE-RELATED"/>
    <property type="match status" value="1"/>
</dbReference>
<dbReference type="RefSeq" id="WP_257719408.1">
    <property type="nucleotide sequence ID" value="NZ_JANJOU010000041.1"/>
</dbReference>
<feature type="domain" description="MmgE/PrpD C-terminal" evidence="3">
    <location>
        <begin position="272"/>
        <end position="437"/>
    </location>
</feature>
<protein>
    <submittedName>
        <fullName evidence="4">MmgE/PrpD family protein</fullName>
    </submittedName>
</protein>
<evidence type="ECO:0000259" key="2">
    <source>
        <dbReference type="Pfam" id="PF03972"/>
    </source>
</evidence>
<accession>A0ABT1XCA3</accession>
<evidence type="ECO:0000313" key="5">
    <source>
        <dbReference type="Proteomes" id="UP001524642"/>
    </source>
</evidence>
<dbReference type="EMBL" id="JANJOU010000041">
    <property type="protein sequence ID" value="MCR0985763.1"/>
    <property type="molecule type" value="Genomic_DNA"/>
</dbReference>
<dbReference type="InterPro" id="IPR005656">
    <property type="entry name" value="MmgE_PrpD"/>
</dbReference>
<reference evidence="4 5" key="1">
    <citation type="submission" date="2022-06" db="EMBL/GenBank/DDBJ databases">
        <title>Roseomonas CN29.</title>
        <authorList>
            <person name="Cheng Y."/>
            <person name="He X."/>
        </authorList>
    </citation>
    <scope>NUCLEOTIDE SEQUENCE [LARGE SCALE GENOMIC DNA]</scope>
    <source>
        <strain evidence="4 5">CN29</strain>
    </source>
</reference>
<organism evidence="4 5">
    <name type="scientific">Roseomonas populi</name>
    <dbReference type="NCBI Taxonomy" id="3121582"/>
    <lineage>
        <taxon>Bacteria</taxon>
        <taxon>Pseudomonadati</taxon>
        <taxon>Pseudomonadota</taxon>
        <taxon>Alphaproteobacteria</taxon>
        <taxon>Acetobacterales</taxon>
        <taxon>Roseomonadaceae</taxon>
        <taxon>Roseomonas</taxon>
    </lineage>
</organism>
<dbReference type="Gene3D" id="3.30.1330.120">
    <property type="entry name" value="2-methylcitrate dehydratase PrpD"/>
    <property type="match status" value="1"/>
</dbReference>
<evidence type="ECO:0000259" key="3">
    <source>
        <dbReference type="Pfam" id="PF19305"/>
    </source>
</evidence>
<keyword evidence="5" id="KW-1185">Reference proteome</keyword>